<dbReference type="SMART" id="SM00233">
    <property type="entry name" value="PH"/>
    <property type="match status" value="1"/>
</dbReference>
<dbReference type="InterPro" id="IPR011993">
    <property type="entry name" value="PH-like_dom_sf"/>
</dbReference>
<dbReference type="GO" id="GO:0120009">
    <property type="term" value="P:intermembrane lipid transfer"/>
    <property type="evidence" value="ECO:0007669"/>
    <property type="project" value="UniProtKB-ARBA"/>
</dbReference>
<dbReference type="SUPFAM" id="SSF144000">
    <property type="entry name" value="Oxysterol-binding protein-like"/>
    <property type="match status" value="1"/>
</dbReference>
<feature type="compositionally biased region" description="Basic and acidic residues" evidence="8">
    <location>
        <begin position="671"/>
        <end position="685"/>
    </location>
</feature>
<dbReference type="PANTHER" id="PTHR10972">
    <property type="entry name" value="OXYSTEROL-BINDING PROTEIN-RELATED"/>
    <property type="match status" value="1"/>
</dbReference>
<keyword evidence="3" id="KW-0813">Transport</keyword>
<dbReference type="Pfam" id="PF01237">
    <property type="entry name" value="Oxysterol_BP"/>
    <property type="match status" value="1"/>
</dbReference>
<dbReference type="GO" id="GO:0032934">
    <property type="term" value="F:sterol binding"/>
    <property type="evidence" value="ECO:0007669"/>
    <property type="project" value="TreeGrafter"/>
</dbReference>
<evidence type="ECO:0000256" key="7">
    <source>
        <dbReference type="RuleBase" id="RU003844"/>
    </source>
</evidence>
<evidence type="ECO:0000256" key="1">
    <source>
        <dbReference type="ARBA" id="ARBA00003361"/>
    </source>
</evidence>
<evidence type="ECO:0000256" key="4">
    <source>
        <dbReference type="ARBA" id="ARBA00022553"/>
    </source>
</evidence>
<feature type="compositionally biased region" description="Low complexity" evidence="8">
    <location>
        <begin position="301"/>
        <end position="324"/>
    </location>
</feature>
<feature type="compositionally biased region" description="Acidic residues" evidence="8">
    <location>
        <begin position="1077"/>
        <end position="1091"/>
    </location>
</feature>
<dbReference type="InterPro" id="IPR037239">
    <property type="entry name" value="OSBP_sf"/>
</dbReference>
<dbReference type="InterPro" id="IPR001849">
    <property type="entry name" value="PH_domain"/>
</dbReference>
<dbReference type="PANTHER" id="PTHR10972:SF205">
    <property type="entry name" value="OXYSTEROL-BINDING PROTEIN 1"/>
    <property type="match status" value="1"/>
</dbReference>
<keyword evidence="5" id="KW-0445">Lipid transport</keyword>
<keyword evidence="4" id="KW-0597">Phosphoprotein</keyword>
<protein>
    <recommendedName>
        <fullName evidence="9">PH domain-containing protein</fullName>
    </recommendedName>
</protein>
<feature type="compositionally biased region" description="Polar residues" evidence="8">
    <location>
        <begin position="52"/>
        <end position="67"/>
    </location>
</feature>
<name>A0A7S3R4U3_DUNTE</name>
<dbReference type="PROSITE" id="PS50003">
    <property type="entry name" value="PH_DOMAIN"/>
    <property type="match status" value="1"/>
</dbReference>
<feature type="region of interest" description="Disordered" evidence="8">
    <location>
        <begin position="258"/>
        <end position="324"/>
    </location>
</feature>
<feature type="region of interest" description="Disordered" evidence="8">
    <location>
        <begin position="1"/>
        <end position="220"/>
    </location>
</feature>
<feature type="compositionally biased region" description="Low complexity" evidence="8">
    <location>
        <begin position="35"/>
        <end position="51"/>
    </location>
</feature>
<evidence type="ECO:0000259" key="9">
    <source>
        <dbReference type="PROSITE" id="PS50003"/>
    </source>
</evidence>
<organism evidence="10">
    <name type="scientific">Dunaliella tertiolecta</name>
    <name type="common">Green alga</name>
    <dbReference type="NCBI Taxonomy" id="3047"/>
    <lineage>
        <taxon>Eukaryota</taxon>
        <taxon>Viridiplantae</taxon>
        <taxon>Chlorophyta</taxon>
        <taxon>core chlorophytes</taxon>
        <taxon>Chlorophyceae</taxon>
        <taxon>CS clade</taxon>
        <taxon>Chlamydomonadales</taxon>
        <taxon>Dunaliellaceae</taxon>
        <taxon>Dunaliella</taxon>
    </lineage>
</organism>
<dbReference type="GO" id="GO:0016020">
    <property type="term" value="C:membrane"/>
    <property type="evidence" value="ECO:0007669"/>
    <property type="project" value="TreeGrafter"/>
</dbReference>
<feature type="compositionally biased region" description="Polar residues" evidence="8">
    <location>
        <begin position="944"/>
        <end position="957"/>
    </location>
</feature>
<evidence type="ECO:0000313" key="10">
    <source>
        <dbReference type="EMBL" id="CAE0502615.1"/>
    </source>
</evidence>
<feature type="compositionally biased region" description="Acidic residues" evidence="8">
    <location>
        <begin position="986"/>
        <end position="997"/>
    </location>
</feature>
<dbReference type="Pfam" id="PF00169">
    <property type="entry name" value="PH"/>
    <property type="match status" value="1"/>
</dbReference>
<dbReference type="FunFam" id="2.40.160.120:FF:000001">
    <property type="entry name" value="Oxysterol-binding protein"/>
    <property type="match status" value="1"/>
</dbReference>
<comment type="function">
    <text evidence="1">May be involved in the transport of sterols.</text>
</comment>
<dbReference type="InterPro" id="IPR000648">
    <property type="entry name" value="Oxysterol-bd"/>
</dbReference>
<dbReference type="Gene3D" id="3.30.70.3490">
    <property type="match status" value="1"/>
</dbReference>
<feature type="compositionally biased region" description="Polar residues" evidence="8">
    <location>
        <begin position="185"/>
        <end position="194"/>
    </location>
</feature>
<dbReference type="Gene3D" id="2.40.160.120">
    <property type="match status" value="1"/>
</dbReference>
<accession>A0A7S3R4U3</accession>
<evidence type="ECO:0000256" key="2">
    <source>
        <dbReference type="ARBA" id="ARBA00008842"/>
    </source>
</evidence>
<evidence type="ECO:0000256" key="6">
    <source>
        <dbReference type="ARBA" id="ARBA00023121"/>
    </source>
</evidence>
<dbReference type="GO" id="GO:0005829">
    <property type="term" value="C:cytosol"/>
    <property type="evidence" value="ECO:0007669"/>
    <property type="project" value="TreeGrafter"/>
</dbReference>
<keyword evidence="6" id="KW-0446">Lipid-binding</keyword>
<feature type="region of interest" description="Disordered" evidence="8">
    <location>
        <begin position="814"/>
        <end position="872"/>
    </location>
</feature>
<feature type="region of interest" description="Disordered" evidence="8">
    <location>
        <begin position="621"/>
        <end position="701"/>
    </location>
</feature>
<evidence type="ECO:0000256" key="8">
    <source>
        <dbReference type="SAM" id="MobiDB-lite"/>
    </source>
</evidence>
<feature type="region of interest" description="Disordered" evidence="8">
    <location>
        <begin position="918"/>
        <end position="1017"/>
    </location>
</feature>
<evidence type="ECO:0000256" key="3">
    <source>
        <dbReference type="ARBA" id="ARBA00022448"/>
    </source>
</evidence>
<sequence length="1510" mass="163279">MHTEQYPLAQPAAAGAESPEEVQQPQLAPDVTQHPGGSPVGSPVGSPPKSSTHSMTAPQQGVTVATLHQQQQQHAAHHKPRASDGATALGPASKRPLSPTGQDNTVQASTPSHASSAQQQQQQQQPGQHPPPLSSQSTFPGLTSSYDRVMAHPAKLLSKLKIGSKRSTKASPAAPAPLHPHNNLSAQLPSSGSATPKEGSSAADGLHQGPASSPGNTVSAFEANPTVAVAAADAASNSRHGSSTGLARKRSLLSNTNAGQGSLSVEVPPPPASLQGFSSAQPGHSSSTYHPSPSLGGGPLSAGSSSIPSTGPRMSKSGKGKSSAGAHAAAGAAVGGGSSGDEALYHHSFLMGNHGFGGHGAGEGDVEEFSPGASQPHNPLAPLLTPFRLMAPVAHKAIAAAKADMKKNWKYTTAHTRGIHAGTDGASDITMPPMGYMWLWLGSFKRWQRRFFVASEAPGLLLIYKRSSLKGKVWSISLRDAVLEADESNPRQLKISAPQGEIFLRTIRSADREKWLQCLQNSIEVYKQNQMVVEVLKNKGLLNQGQDADPAAPRSGTPALPLPEVADMDVEQRRRIRYLTAERLAQVAPFQAEMERQMVELSAKLQGAATGFVGRSQPSVTAAKTLSSPPDFLAAGATPRSSLGEDPQGCPKQQEQQQHDQKQQQPQQEQLEARQSKDGRDDAGHPGRQNGTQALSGDSHRDAAALAQAVAHDLKLAPMAAAAAGVSTTSNPDCCTYVGDNDASNLGGFADFCSAQAQLRAQGKPLQSQSIQQAYSKLIEAMRCGFHSEAVRTVQLEMENFALNRTVAYLKQQASSRTRAMDRMRGSNNSRPDLRADGTPSTPMTKQSWQNPGNYNSPGSGLMRESSGRMDDAASVMTADEDAFDVTEAFDEGVDYGILDDDDMDEPTDNEDVLVSLPHRRSPHHPAPGRPSLSAQASPRVVSSPGNPEGSTGTSVAFTGVPRPRADHAGAGSVRKKHMTRVTADTGDEEEDDQETYEEGHSREDEGEEEDEEEAEQAKVLNALEVVRQVEYVEKAQNAEGLTDVITTQAPPSKDRMPGAPRTSAPGSQENAGDVDGNSEEDDEEDSDSGEEENRHESKGVRTRLPMPRPLGKGFSLWSLLKNMIGKDLTRITMPATINEPTSSLQRLCESLEYANLLDRLPSEPNSLDRLMLVSVWNLTCYNSLAQRDGKPFNPLLGETYEWQSPDSTKRYVSEQVSHHPPVLAYVADSTTQGWELQGELETKSKFWGKSVEVFLYGCEVLRTKPWGDEFRWSRATICVSDVILGNYWIQVYGKVKVMNIKTGEYAMLNFKPCRGRKQDRGLCDAVVYDAKGQEVWKINGSVHESLTAQLTPKAAAARKLPVAPAPEVIWTKEPYPEDAAMQYWFTRFAIGLNDPADPIVAHVPPTDTRFRQDQRALELGEFNRSTTEKLRLEEKQRQVRRERAARGIKYEPLWFKQVDPNSLAHLPHEKGTAWQFNPDYWRRAEQRDWSVCPDLYSVDGVPVPPTNVE</sequence>
<proteinExistence type="inferred from homology"/>
<feature type="region of interest" description="Disordered" evidence="8">
    <location>
        <begin position="1043"/>
        <end position="1107"/>
    </location>
</feature>
<reference evidence="10" key="1">
    <citation type="submission" date="2021-01" db="EMBL/GenBank/DDBJ databases">
        <authorList>
            <person name="Corre E."/>
            <person name="Pelletier E."/>
            <person name="Niang G."/>
            <person name="Scheremetjew M."/>
            <person name="Finn R."/>
            <person name="Kale V."/>
            <person name="Holt S."/>
            <person name="Cochrane G."/>
            <person name="Meng A."/>
            <person name="Brown T."/>
            <person name="Cohen L."/>
        </authorList>
    </citation>
    <scope>NUCLEOTIDE SEQUENCE</scope>
    <source>
        <strain evidence="10">CCMP1320</strain>
    </source>
</reference>
<evidence type="ECO:0000256" key="5">
    <source>
        <dbReference type="ARBA" id="ARBA00023055"/>
    </source>
</evidence>
<feature type="compositionally biased region" description="Polar residues" evidence="8">
    <location>
        <begin position="275"/>
        <end position="290"/>
    </location>
</feature>
<gene>
    <name evidence="10" type="ORF">DTER00134_LOCUS17688</name>
</gene>
<feature type="compositionally biased region" description="Acidic residues" evidence="8">
    <location>
        <begin position="1005"/>
        <end position="1015"/>
    </location>
</feature>
<dbReference type="SUPFAM" id="SSF50729">
    <property type="entry name" value="PH domain-like"/>
    <property type="match status" value="1"/>
</dbReference>
<dbReference type="PROSITE" id="PS01013">
    <property type="entry name" value="OSBP"/>
    <property type="match status" value="1"/>
</dbReference>
<comment type="similarity">
    <text evidence="2 7">Belongs to the OSBP family.</text>
</comment>
<feature type="compositionally biased region" description="Polar residues" evidence="8">
    <location>
        <begin position="839"/>
        <end position="859"/>
    </location>
</feature>
<feature type="compositionally biased region" description="Low complexity" evidence="8">
    <location>
        <begin position="107"/>
        <end position="127"/>
    </location>
</feature>
<feature type="compositionally biased region" description="Polar residues" evidence="8">
    <location>
        <begin position="210"/>
        <end position="219"/>
    </location>
</feature>
<dbReference type="EMBL" id="HBIP01029266">
    <property type="protein sequence ID" value="CAE0502615.1"/>
    <property type="molecule type" value="Transcribed_RNA"/>
</dbReference>
<dbReference type="InterPro" id="IPR018494">
    <property type="entry name" value="Oxysterol-bd_CS"/>
</dbReference>
<feature type="domain" description="PH" evidence="9">
    <location>
        <begin position="430"/>
        <end position="524"/>
    </location>
</feature>
<dbReference type="Gene3D" id="2.30.29.30">
    <property type="entry name" value="Pleckstrin-homology domain (PH domain)/Phosphotyrosine-binding domain (PTB)"/>
    <property type="match status" value="1"/>
</dbReference>